<keyword evidence="5" id="KW-1185">Reference proteome</keyword>
<name>A0ABX8BAH1_9BACT</name>
<dbReference type="PANTHER" id="PTHR44591:SF3">
    <property type="entry name" value="RESPONSE REGULATORY DOMAIN-CONTAINING PROTEIN"/>
    <property type="match status" value="1"/>
</dbReference>
<dbReference type="PANTHER" id="PTHR44591">
    <property type="entry name" value="STRESS RESPONSE REGULATOR PROTEIN 1"/>
    <property type="match status" value="1"/>
</dbReference>
<accession>A0ABX8BAH1</accession>
<feature type="modified residue" description="4-aspartylphosphate" evidence="2">
    <location>
        <position position="55"/>
    </location>
</feature>
<evidence type="ECO:0000313" key="5">
    <source>
        <dbReference type="Proteomes" id="UP000676506"/>
    </source>
</evidence>
<dbReference type="InterPro" id="IPR050595">
    <property type="entry name" value="Bact_response_regulator"/>
</dbReference>
<feature type="domain" description="Response regulatory" evidence="3">
    <location>
        <begin position="5"/>
        <end position="120"/>
    </location>
</feature>
<dbReference type="InterPro" id="IPR001789">
    <property type="entry name" value="Sig_transdc_resp-reg_receiver"/>
</dbReference>
<reference evidence="4 5" key="1">
    <citation type="submission" date="2021-03" db="EMBL/GenBank/DDBJ databases">
        <title>Genomic and phenotypic characterization of Chloracidobacterium isolates provides evidence for multiple species.</title>
        <authorList>
            <person name="Saini M.K."/>
            <person name="Costas A.M.G."/>
            <person name="Tank M."/>
            <person name="Bryant D.A."/>
        </authorList>
    </citation>
    <scope>NUCLEOTIDE SEQUENCE [LARGE SCALE GENOMIC DNA]</scope>
    <source>
        <strain evidence="4 5">BV2-C</strain>
    </source>
</reference>
<sequence length="123" mass="14050">MPPYTILIVDDESYIRDLLVSVLSLEYSVLTAEDGVEAFEAYRQHQDVIRCVITDLFMPRMDGEELIGRLHGENPDLPVILITALQDEARLNQLRERPNVTVMPKPFNLGQLRNTLRQSTVAQ</sequence>
<evidence type="ECO:0000256" key="1">
    <source>
        <dbReference type="ARBA" id="ARBA00022553"/>
    </source>
</evidence>
<dbReference type="InterPro" id="IPR011006">
    <property type="entry name" value="CheY-like_superfamily"/>
</dbReference>
<dbReference type="Gene3D" id="3.40.50.2300">
    <property type="match status" value="1"/>
</dbReference>
<proteinExistence type="predicted"/>
<protein>
    <submittedName>
        <fullName evidence="4">Response regulator</fullName>
    </submittedName>
</protein>
<dbReference type="PROSITE" id="PS50110">
    <property type="entry name" value="RESPONSE_REGULATORY"/>
    <property type="match status" value="1"/>
</dbReference>
<dbReference type="EMBL" id="CP072648">
    <property type="protein sequence ID" value="QUW03664.1"/>
    <property type="molecule type" value="Genomic_DNA"/>
</dbReference>
<keyword evidence="1 2" id="KW-0597">Phosphoprotein</keyword>
<dbReference type="Pfam" id="PF00072">
    <property type="entry name" value="Response_reg"/>
    <property type="match status" value="1"/>
</dbReference>
<dbReference type="SMART" id="SM00448">
    <property type="entry name" value="REC"/>
    <property type="match status" value="1"/>
</dbReference>
<evidence type="ECO:0000256" key="2">
    <source>
        <dbReference type="PROSITE-ProRule" id="PRU00169"/>
    </source>
</evidence>
<dbReference type="Proteomes" id="UP000676506">
    <property type="component" value="Chromosome 1"/>
</dbReference>
<gene>
    <name evidence="4" type="ORF">J8C06_04295</name>
</gene>
<evidence type="ECO:0000313" key="4">
    <source>
        <dbReference type="EMBL" id="QUW03664.1"/>
    </source>
</evidence>
<organism evidence="4 5">
    <name type="scientific">Chloracidobacterium validum</name>
    <dbReference type="NCBI Taxonomy" id="2821543"/>
    <lineage>
        <taxon>Bacteria</taxon>
        <taxon>Pseudomonadati</taxon>
        <taxon>Acidobacteriota</taxon>
        <taxon>Terriglobia</taxon>
        <taxon>Terriglobales</taxon>
        <taxon>Acidobacteriaceae</taxon>
        <taxon>Chloracidobacterium</taxon>
    </lineage>
</organism>
<dbReference type="SUPFAM" id="SSF52172">
    <property type="entry name" value="CheY-like"/>
    <property type="match status" value="1"/>
</dbReference>
<dbReference type="RefSeq" id="WP_211429554.1">
    <property type="nucleotide sequence ID" value="NZ_CP072648.1"/>
</dbReference>
<evidence type="ECO:0000259" key="3">
    <source>
        <dbReference type="PROSITE" id="PS50110"/>
    </source>
</evidence>